<dbReference type="Proteomes" id="UP001319874">
    <property type="component" value="Chromosome 2"/>
</dbReference>
<name>A0A2I8ERM0_9BURK</name>
<organism evidence="1 3">
    <name type="scientific">Paraburkholderia terrae</name>
    <dbReference type="NCBI Taxonomy" id="311230"/>
    <lineage>
        <taxon>Bacteria</taxon>
        <taxon>Pseudomonadati</taxon>
        <taxon>Pseudomonadota</taxon>
        <taxon>Betaproteobacteria</taxon>
        <taxon>Burkholderiales</taxon>
        <taxon>Burkholderiaceae</taxon>
        <taxon>Paraburkholderia</taxon>
    </lineage>
</organism>
<evidence type="ECO:0000313" key="3">
    <source>
        <dbReference type="Proteomes" id="UP000243502"/>
    </source>
</evidence>
<dbReference type="RefSeq" id="WP_042316133.1">
    <property type="nucleotide sequence ID" value="NZ_AP024956.1"/>
</dbReference>
<gene>
    <name evidence="1" type="ORF">C2L65_19840</name>
    <name evidence="2" type="ORF">PTKU64_51110</name>
</gene>
<accession>A0A2I8ERM0</accession>
<sequence length="67" mass="6625">MSILGTLGEIAGAVAAVEALEKADPNASLLTKGMAAVAGFKGAGALAELIDRKAEDDAGDSEQPQQA</sequence>
<proteinExistence type="predicted"/>
<dbReference type="Proteomes" id="UP000243502">
    <property type="component" value="Chromosome 2"/>
</dbReference>
<evidence type="ECO:0000313" key="2">
    <source>
        <dbReference type="EMBL" id="BCZ81436.1"/>
    </source>
</evidence>
<keyword evidence="4" id="KW-1185">Reference proteome</keyword>
<evidence type="ECO:0000313" key="1">
    <source>
        <dbReference type="EMBL" id="AUT61941.1"/>
    </source>
</evidence>
<dbReference type="EMBL" id="AP024956">
    <property type="protein sequence ID" value="BCZ81436.1"/>
    <property type="molecule type" value="Genomic_DNA"/>
</dbReference>
<dbReference type="AlphaFoldDB" id="A0A2I8ERM0"/>
<dbReference type="KEGG" id="pter:C2L65_19840"/>
<reference evidence="2 4" key="2">
    <citation type="journal article" date="2022" name="Front. Microbiol.">
        <title>Identification and characterization of a novel class of self-sufficient cytochrome P450 hydroxylase involved in cyclohexanecarboxylate degradation in Paraburkholderia terrae strain KU-64.</title>
        <authorList>
            <person name="Yamamoto T."/>
            <person name="Hasegawa Y."/>
            <person name="Iwaki H."/>
        </authorList>
    </citation>
    <scope>NUCLEOTIDE SEQUENCE [LARGE SCALE GENOMIC DNA]</scope>
    <source>
        <strain evidence="2 4">KU-64</strain>
    </source>
</reference>
<protein>
    <submittedName>
        <fullName evidence="1">Uncharacterized protein</fullName>
    </submittedName>
</protein>
<dbReference type="EMBL" id="CP026112">
    <property type="protein sequence ID" value="AUT61941.1"/>
    <property type="molecule type" value="Genomic_DNA"/>
</dbReference>
<reference evidence="1 3" key="1">
    <citation type="submission" date="2018-01" db="EMBL/GenBank/DDBJ databases">
        <title>Species boundaries and ecological features among Paraburkholderia terrae DSMZ17804T, P. hospita DSMZ17164T and P. caribensis DSMZ13236T.</title>
        <authorList>
            <person name="Pratama A.A."/>
        </authorList>
    </citation>
    <scope>NUCLEOTIDE SEQUENCE [LARGE SCALE GENOMIC DNA]</scope>
    <source>
        <strain evidence="1 3">DSM 17804</strain>
    </source>
</reference>
<evidence type="ECO:0000313" key="4">
    <source>
        <dbReference type="Proteomes" id="UP001319874"/>
    </source>
</evidence>
<dbReference type="OrthoDB" id="5958896at2"/>